<evidence type="ECO:0000313" key="2">
    <source>
        <dbReference type="EMBL" id="MCL9810065.1"/>
    </source>
</evidence>
<accession>A0ABT0TRF4</accession>
<gene>
    <name evidence="2" type="ORF">NAT50_11935</name>
</gene>
<keyword evidence="3" id="KW-1185">Reference proteome</keyword>
<comment type="caution">
    <text evidence="2">The sequence shown here is derived from an EMBL/GenBank/DDBJ whole genome shotgun (WGS) entry which is preliminary data.</text>
</comment>
<keyword evidence="1" id="KW-1133">Transmembrane helix</keyword>
<reference evidence="2 3" key="1">
    <citation type="submission" date="2022-05" db="EMBL/GenBank/DDBJ databases">
        <title>Flavobacterium sp., isolated from activated sludge.</title>
        <authorList>
            <person name="Ran Q."/>
        </authorList>
    </citation>
    <scope>NUCLEOTIDE SEQUENCE [LARGE SCALE GENOMIC DNA]</scope>
    <source>
        <strain evidence="2 3">HXWNR70</strain>
    </source>
</reference>
<evidence type="ECO:0000313" key="3">
    <source>
        <dbReference type="Proteomes" id="UP001317191"/>
    </source>
</evidence>
<proteinExistence type="predicted"/>
<keyword evidence="1" id="KW-0812">Transmembrane</keyword>
<feature type="transmembrane region" description="Helical" evidence="1">
    <location>
        <begin position="20"/>
        <end position="41"/>
    </location>
</feature>
<name>A0ABT0TRF4_9FLAO</name>
<dbReference type="RefSeq" id="WP_250593454.1">
    <property type="nucleotide sequence ID" value="NZ_JAMLJM010000012.1"/>
</dbReference>
<feature type="transmembrane region" description="Helical" evidence="1">
    <location>
        <begin position="47"/>
        <end position="64"/>
    </location>
</feature>
<evidence type="ECO:0000256" key="1">
    <source>
        <dbReference type="SAM" id="Phobius"/>
    </source>
</evidence>
<organism evidence="2 3">
    <name type="scientific">Flavobacterium luminosum</name>
    <dbReference type="NCBI Taxonomy" id="2949086"/>
    <lineage>
        <taxon>Bacteria</taxon>
        <taxon>Pseudomonadati</taxon>
        <taxon>Bacteroidota</taxon>
        <taxon>Flavobacteriia</taxon>
        <taxon>Flavobacteriales</taxon>
        <taxon>Flavobacteriaceae</taxon>
        <taxon>Flavobacterium</taxon>
    </lineage>
</organism>
<evidence type="ECO:0008006" key="4">
    <source>
        <dbReference type="Google" id="ProtNLM"/>
    </source>
</evidence>
<keyword evidence="1" id="KW-0472">Membrane</keyword>
<dbReference type="Proteomes" id="UP001317191">
    <property type="component" value="Unassembled WGS sequence"/>
</dbReference>
<sequence>MLLENFQNSFEKQKNSKKLFNKILCLAVICVSFFLIYSVFVNNKSKGLLFLAFWLMILGTYGLFELRKHYKLTYFENDFSEKENIENVISVIKNIAKDSYIQNENTFSFIYQKSWWRIDYKVTIFASENLIAINAEGRGSSDSGFIDFGASKKTERSIIDLLIKNASC</sequence>
<protein>
    <recommendedName>
        <fullName evidence="4">DUF1499 domain-containing protein</fullName>
    </recommendedName>
</protein>
<dbReference type="EMBL" id="JAMLJM010000012">
    <property type="protein sequence ID" value="MCL9810065.1"/>
    <property type="molecule type" value="Genomic_DNA"/>
</dbReference>